<accession>F8IDC4</accession>
<dbReference type="AlphaFoldDB" id="F8IDC4"/>
<name>F8IDC4_ALIAT</name>
<dbReference type="EMBL" id="CP002902">
    <property type="protein sequence ID" value="AEJ43777.1"/>
    <property type="molecule type" value="Genomic_DNA"/>
</dbReference>
<evidence type="ECO:0000313" key="1">
    <source>
        <dbReference type="EMBL" id="AEJ43777.1"/>
    </source>
</evidence>
<evidence type="ECO:0000313" key="2">
    <source>
        <dbReference type="Proteomes" id="UP000000292"/>
    </source>
</evidence>
<reference evidence="1 2" key="1">
    <citation type="journal article" date="2011" name="J. Bacteriol.">
        <title>Complete Genome Sequence of Alicyclobacillus acidocaldarius Strain Tc-4-1.</title>
        <authorList>
            <person name="Chen Y."/>
            <person name="He Y."/>
            <person name="Zhang B."/>
            <person name="Yang J."/>
            <person name="Li W."/>
            <person name="Dong Z."/>
            <person name="Hu S."/>
        </authorList>
    </citation>
    <scope>NUCLEOTIDE SEQUENCE [LARGE SCALE GENOMIC DNA]</scope>
    <source>
        <strain evidence="1 2">Tc-4-1</strain>
    </source>
</reference>
<dbReference type="PATRIC" id="fig|1048834.4.peg.1760"/>
<dbReference type="STRING" id="1048834.TC41_1860"/>
<organism evidence="1 2">
    <name type="scientific">Alicyclobacillus acidocaldarius (strain Tc-4-1)</name>
    <name type="common">Bacillus acidocaldarius</name>
    <dbReference type="NCBI Taxonomy" id="1048834"/>
    <lineage>
        <taxon>Bacteria</taxon>
        <taxon>Bacillati</taxon>
        <taxon>Bacillota</taxon>
        <taxon>Bacilli</taxon>
        <taxon>Bacillales</taxon>
        <taxon>Alicyclobacillaceae</taxon>
        <taxon>Alicyclobacillus</taxon>
    </lineage>
</organism>
<dbReference type="OrthoDB" id="9885604at2"/>
<dbReference type="Proteomes" id="UP000000292">
    <property type="component" value="Chromosome"/>
</dbReference>
<gene>
    <name evidence="1" type="ordered locus">TC41_1860</name>
</gene>
<sequence length="90" mass="10046">MSVKLWYVSDGENYGYVVAATPLEALQTVTGTIVDEKLEWPLCQEIIIRLVPSGDLVTLLDDTDEPITKRAEDWVREQVEVPCVLGVAEL</sequence>
<dbReference type="KEGG" id="aad:TC41_1860"/>
<reference evidence="2" key="2">
    <citation type="submission" date="2011-06" db="EMBL/GenBank/DDBJ databases">
        <title>The complete genome sequence of Alicyclobacillus acidocaldarius sp. Tc-4-1.</title>
        <authorList>
            <person name="Chen Y."/>
            <person name="He Y."/>
            <person name="Dong Z."/>
            <person name="Hu S."/>
        </authorList>
    </citation>
    <scope>NUCLEOTIDE SEQUENCE [LARGE SCALE GENOMIC DNA]</scope>
    <source>
        <strain evidence="2">Tc-4-1</strain>
    </source>
</reference>
<dbReference type="RefSeq" id="WP_014464630.1">
    <property type="nucleotide sequence ID" value="NC_017167.1"/>
</dbReference>
<proteinExistence type="predicted"/>
<protein>
    <submittedName>
        <fullName evidence="1">Uncharacterized protein</fullName>
    </submittedName>
</protein>
<dbReference type="HOGENOM" id="CLU_2434342_0_0_9"/>